<protein>
    <submittedName>
        <fullName evidence="3">Uncharacterized protein</fullName>
    </submittedName>
</protein>
<accession>A0A1I7RXC8</accession>
<evidence type="ECO:0000256" key="1">
    <source>
        <dbReference type="SAM" id="MobiDB-lite"/>
    </source>
</evidence>
<feature type="region of interest" description="Disordered" evidence="1">
    <location>
        <begin position="1"/>
        <end position="37"/>
    </location>
</feature>
<sequence>MSDPRHLHPSFRGRRATCPSPPLKVRHPAISTPPGPNLRAPLNGNVFCEQEPLHTQPLYIGGAGDIIHMAGIVGYFRVGGNGGEVGRLREPPYFRRFQLLPHFIPTLFKPWRP</sequence>
<organism evidence="2 3">
    <name type="scientific">Bursaphelenchus xylophilus</name>
    <name type="common">Pinewood nematode worm</name>
    <name type="synonym">Aphelenchoides xylophilus</name>
    <dbReference type="NCBI Taxonomy" id="6326"/>
    <lineage>
        <taxon>Eukaryota</taxon>
        <taxon>Metazoa</taxon>
        <taxon>Ecdysozoa</taxon>
        <taxon>Nematoda</taxon>
        <taxon>Chromadorea</taxon>
        <taxon>Rhabditida</taxon>
        <taxon>Tylenchina</taxon>
        <taxon>Tylenchomorpha</taxon>
        <taxon>Aphelenchoidea</taxon>
        <taxon>Aphelenchoididae</taxon>
        <taxon>Bursaphelenchus</taxon>
    </lineage>
</organism>
<name>A0A1I7RXC8_BURXY</name>
<evidence type="ECO:0000313" key="3">
    <source>
        <dbReference type="WBParaSite" id="BXY_0539400.1"/>
    </source>
</evidence>
<evidence type="ECO:0000313" key="2">
    <source>
        <dbReference type="Proteomes" id="UP000095284"/>
    </source>
</evidence>
<dbReference type="Proteomes" id="UP000095284">
    <property type="component" value="Unplaced"/>
</dbReference>
<dbReference type="AlphaFoldDB" id="A0A1I7RXC8"/>
<dbReference type="WBParaSite" id="BXY_0539400.1">
    <property type="protein sequence ID" value="BXY_0539400.1"/>
    <property type="gene ID" value="BXY_0539400"/>
</dbReference>
<proteinExistence type="predicted"/>
<reference evidence="3" key="1">
    <citation type="submission" date="2016-11" db="UniProtKB">
        <authorList>
            <consortium name="WormBaseParasite"/>
        </authorList>
    </citation>
    <scope>IDENTIFICATION</scope>
</reference>